<proteinExistence type="predicted"/>
<gene>
    <name evidence="1" type="ORF">Tci_683509</name>
</gene>
<organism evidence="1">
    <name type="scientific">Tanacetum cinerariifolium</name>
    <name type="common">Dalmatian daisy</name>
    <name type="synonym">Chrysanthemum cinerariifolium</name>
    <dbReference type="NCBI Taxonomy" id="118510"/>
    <lineage>
        <taxon>Eukaryota</taxon>
        <taxon>Viridiplantae</taxon>
        <taxon>Streptophyta</taxon>
        <taxon>Embryophyta</taxon>
        <taxon>Tracheophyta</taxon>
        <taxon>Spermatophyta</taxon>
        <taxon>Magnoliopsida</taxon>
        <taxon>eudicotyledons</taxon>
        <taxon>Gunneridae</taxon>
        <taxon>Pentapetalae</taxon>
        <taxon>asterids</taxon>
        <taxon>campanulids</taxon>
        <taxon>Asterales</taxon>
        <taxon>Asteraceae</taxon>
        <taxon>Asteroideae</taxon>
        <taxon>Anthemideae</taxon>
        <taxon>Anthemidinae</taxon>
        <taxon>Tanacetum</taxon>
    </lineage>
</organism>
<comment type="caution">
    <text evidence="1">The sequence shown here is derived from an EMBL/GenBank/DDBJ whole genome shotgun (WGS) entry which is preliminary data.</text>
</comment>
<reference evidence="1" key="1">
    <citation type="journal article" date="2019" name="Sci. Rep.">
        <title>Draft genome of Tanacetum cinerariifolium, the natural source of mosquito coil.</title>
        <authorList>
            <person name="Yamashiro T."/>
            <person name="Shiraishi A."/>
            <person name="Satake H."/>
            <person name="Nakayama K."/>
        </authorList>
    </citation>
    <scope>NUCLEOTIDE SEQUENCE</scope>
</reference>
<protein>
    <submittedName>
        <fullName evidence="1">Uncharacterized protein</fullName>
    </submittedName>
</protein>
<accession>A0A699KU46</accession>
<evidence type="ECO:0000313" key="1">
    <source>
        <dbReference type="EMBL" id="GFB11538.1"/>
    </source>
</evidence>
<dbReference type="EMBL" id="BKCJ010555272">
    <property type="protein sequence ID" value="GFB11538.1"/>
    <property type="molecule type" value="Genomic_DNA"/>
</dbReference>
<sequence length="178" mass="21050">MHNDIMAVSFKECPSMLAPGRYAQWQSRFLRYVDTKPNKKELKQCIYDGPYVMTKILILAKPAIVTQEAVHEHRVPETYGNTTPEKYAYFDAETAEIHMILSGIRYETYSTVDECTISKEMKPKRAKYYAYHKEKMMLCKHEEKGMPLSVEQDEWLYDTDEEPDEHEFEAHYIYKAKI</sequence>
<dbReference type="AlphaFoldDB" id="A0A699KU46"/>
<name>A0A699KU46_TANCI</name>